<keyword evidence="1" id="KW-0812">Transmembrane</keyword>
<feature type="transmembrane region" description="Helical" evidence="1">
    <location>
        <begin position="61"/>
        <end position="79"/>
    </location>
</feature>
<keyword evidence="1" id="KW-1133">Transmembrane helix</keyword>
<gene>
    <name evidence="2" type="ORF">A374_07161</name>
</gene>
<keyword evidence="1" id="KW-0472">Membrane</keyword>
<feature type="transmembrane region" description="Helical" evidence="1">
    <location>
        <begin position="5"/>
        <end position="23"/>
    </location>
</feature>
<dbReference type="AlphaFoldDB" id="I8UGQ7"/>
<feature type="transmembrane region" description="Helical" evidence="1">
    <location>
        <begin position="29"/>
        <end position="49"/>
    </location>
</feature>
<comment type="caution">
    <text evidence="2">The sequence shown here is derived from an EMBL/GenBank/DDBJ whole genome shotgun (WGS) entry which is preliminary data.</text>
</comment>
<dbReference type="STRING" id="1196324.A374_07161"/>
<evidence type="ECO:0000256" key="1">
    <source>
        <dbReference type="SAM" id="Phobius"/>
    </source>
</evidence>
<keyword evidence="3" id="KW-1185">Reference proteome</keyword>
<name>I8UGQ7_9BACL</name>
<sequence length="87" mass="10081">MILNTLTIILGFFQLTILTFWLIDWQPLYSRYGLWAWALGILLNGLLPFLYRNKHSRFRKLAFLSASCSLALALLTLLIDYTVNSMP</sequence>
<organism evidence="2 3">
    <name type="scientific">Fictibacillus macauensis ZFHKF-1</name>
    <dbReference type="NCBI Taxonomy" id="1196324"/>
    <lineage>
        <taxon>Bacteria</taxon>
        <taxon>Bacillati</taxon>
        <taxon>Bacillota</taxon>
        <taxon>Bacilli</taxon>
        <taxon>Bacillales</taxon>
        <taxon>Fictibacillaceae</taxon>
        <taxon>Fictibacillus</taxon>
    </lineage>
</organism>
<protein>
    <submittedName>
        <fullName evidence="2">Uncharacterized protein</fullName>
    </submittedName>
</protein>
<dbReference type="PATRIC" id="fig|1196324.3.peg.1466"/>
<dbReference type="Proteomes" id="UP000004080">
    <property type="component" value="Unassembled WGS sequence"/>
</dbReference>
<proteinExistence type="predicted"/>
<accession>I8UGQ7</accession>
<evidence type="ECO:0000313" key="2">
    <source>
        <dbReference type="EMBL" id="EIT86080.1"/>
    </source>
</evidence>
<dbReference type="RefSeq" id="WP_007201529.1">
    <property type="nucleotide sequence ID" value="NZ_AKKV01000023.1"/>
</dbReference>
<reference evidence="2 3" key="1">
    <citation type="journal article" date="2012" name="J. Bacteriol.">
        <title>Genome of Bacillus macauensis ZFHKF-1, a Long-Chain-Forming Bacterium.</title>
        <authorList>
            <person name="Cai L."/>
            <person name="Zhang T."/>
        </authorList>
    </citation>
    <scope>NUCLEOTIDE SEQUENCE [LARGE SCALE GENOMIC DNA]</scope>
    <source>
        <strain evidence="2 3">ZFHKF-1</strain>
    </source>
</reference>
<dbReference type="EMBL" id="AKKV01000023">
    <property type="protein sequence ID" value="EIT86080.1"/>
    <property type="molecule type" value="Genomic_DNA"/>
</dbReference>
<evidence type="ECO:0000313" key="3">
    <source>
        <dbReference type="Proteomes" id="UP000004080"/>
    </source>
</evidence>